<name>A0ACC6JT41_9PSED</name>
<proteinExistence type="predicted"/>
<reference evidence="1" key="1">
    <citation type="submission" date="2023-07" db="EMBL/GenBank/DDBJ databases">
        <title>Sorghum-associated microbial communities from plants grown in Nebraska, USA.</title>
        <authorList>
            <person name="Schachtman D."/>
        </authorList>
    </citation>
    <scope>NUCLEOTIDE SEQUENCE</scope>
    <source>
        <strain evidence="1">BE46</strain>
    </source>
</reference>
<organism evidence="1 2">
    <name type="scientific">Pseudomonas synxantha</name>
    <dbReference type="NCBI Taxonomy" id="47883"/>
    <lineage>
        <taxon>Bacteria</taxon>
        <taxon>Pseudomonadati</taxon>
        <taxon>Pseudomonadota</taxon>
        <taxon>Gammaproteobacteria</taxon>
        <taxon>Pseudomonadales</taxon>
        <taxon>Pseudomonadaceae</taxon>
        <taxon>Pseudomonas</taxon>
    </lineage>
</organism>
<dbReference type="EMBL" id="JAVDSD010000011">
    <property type="protein sequence ID" value="MDR6609359.1"/>
    <property type="molecule type" value="Genomic_DNA"/>
</dbReference>
<comment type="caution">
    <text evidence="1">The sequence shown here is derived from an EMBL/GenBank/DDBJ whole genome shotgun (WGS) entry which is preliminary data.</text>
</comment>
<keyword evidence="2" id="KW-1185">Reference proteome</keyword>
<protein>
    <submittedName>
        <fullName evidence="1">Uncharacterized protein</fullName>
    </submittedName>
</protein>
<sequence length="110" mass="12453">MDIDHIPSRKALEAHLEIDFPDLTKQEINRVLNRAPSIAIPASVHQKFSETYGGQNSKQKRDEDASDIFRAIESNFQVLKEGLNSAGVSDVEFERALKQLHSLSKTQGWY</sequence>
<gene>
    <name evidence="1" type="ORF">J2X87_004459</name>
</gene>
<evidence type="ECO:0000313" key="1">
    <source>
        <dbReference type="EMBL" id="MDR6609359.1"/>
    </source>
</evidence>
<accession>A0ACC6JT41</accession>
<evidence type="ECO:0000313" key="2">
    <source>
        <dbReference type="Proteomes" id="UP001259420"/>
    </source>
</evidence>
<dbReference type="Proteomes" id="UP001259420">
    <property type="component" value="Unassembled WGS sequence"/>
</dbReference>